<dbReference type="EMBL" id="JAQMWT010000563">
    <property type="protein sequence ID" value="KAJ8599460.1"/>
    <property type="molecule type" value="Genomic_DNA"/>
</dbReference>
<dbReference type="Proteomes" id="UP001230188">
    <property type="component" value="Unassembled WGS sequence"/>
</dbReference>
<proteinExistence type="predicted"/>
<accession>A0AAD7XKG2</accession>
<feature type="signal peptide" evidence="1">
    <location>
        <begin position="1"/>
        <end position="18"/>
    </location>
</feature>
<evidence type="ECO:0000313" key="2">
    <source>
        <dbReference type="EMBL" id="KAJ8599460.1"/>
    </source>
</evidence>
<dbReference type="AlphaFoldDB" id="A0AAD7XKG2"/>
<evidence type="ECO:0000256" key="1">
    <source>
        <dbReference type="SAM" id="SignalP"/>
    </source>
</evidence>
<organism evidence="2 3">
    <name type="scientific">Chrysophaeum taylorii</name>
    <dbReference type="NCBI Taxonomy" id="2483200"/>
    <lineage>
        <taxon>Eukaryota</taxon>
        <taxon>Sar</taxon>
        <taxon>Stramenopiles</taxon>
        <taxon>Ochrophyta</taxon>
        <taxon>Pelagophyceae</taxon>
        <taxon>Pelagomonadales</taxon>
        <taxon>Pelagomonadaceae</taxon>
        <taxon>Chrysophaeum</taxon>
    </lineage>
</organism>
<reference evidence="2" key="1">
    <citation type="submission" date="2023-01" db="EMBL/GenBank/DDBJ databases">
        <title>Metagenome sequencing of chrysophaentin producing Chrysophaeum taylorii.</title>
        <authorList>
            <person name="Davison J."/>
            <person name="Bewley C."/>
        </authorList>
    </citation>
    <scope>NUCLEOTIDE SEQUENCE</scope>
    <source>
        <strain evidence="2">NIES-1699</strain>
    </source>
</reference>
<gene>
    <name evidence="2" type="ORF">CTAYLR_008052</name>
</gene>
<keyword evidence="1" id="KW-0732">Signal</keyword>
<feature type="chain" id="PRO_5042176814" evidence="1">
    <location>
        <begin position="19"/>
        <end position="316"/>
    </location>
</feature>
<sequence>MSRGGLLFVVVVVAAASADPRLMNITIYHVNSLEDGVVPVNMDSSNLAGDVFFDLRSIVLPVECGTQYAWTGDCDNAELTASDAVISKLVLEVDTRYGEYARCNYCDNGTDPFSGLACQAGEYFCTCGDYMQSYQCTETEVGKENISIAFANFTCTWDTYVVAPWRCWSTNVAQKTGGLWYSTLSTGECPGPNCTWRLVSVDKVVSKNCSNDVIFDAVESADQVACFDACGYPRNTSSACWIGCFYQTVLGPEGMLPTPYPGFKHSGMSLDDLVDAWTRPFNFDDPAMGGCPPIDWHDVDFPFNNDRVPGAADRIS</sequence>
<name>A0AAD7XKG2_9STRA</name>
<comment type="caution">
    <text evidence="2">The sequence shown here is derived from an EMBL/GenBank/DDBJ whole genome shotgun (WGS) entry which is preliminary data.</text>
</comment>
<protein>
    <submittedName>
        <fullName evidence="2">Uncharacterized protein</fullName>
    </submittedName>
</protein>
<evidence type="ECO:0000313" key="3">
    <source>
        <dbReference type="Proteomes" id="UP001230188"/>
    </source>
</evidence>
<keyword evidence="3" id="KW-1185">Reference proteome</keyword>